<dbReference type="Gene3D" id="2.40.440.10">
    <property type="entry name" value="L,D-transpeptidase catalytic domain-like"/>
    <property type="match status" value="1"/>
</dbReference>
<dbReference type="Pfam" id="PF03734">
    <property type="entry name" value="YkuD"/>
    <property type="match status" value="1"/>
</dbReference>
<evidence type="ECO:0000256" key="4">
    <source>
        <dbReference type="ARBA" id="ARBA00022960"/>
    </source>
</evidence>
<comment type="caution">
    <text evidence="9">The sequence shown here is derived from an EMBL/GenBank/DDBJ whole genome shotgun (WGS) entry which is preliminary data.</text>
</comment>
<organism evidence="9 10">
    <name type="scientific">Adhaeribacter arboris</name>
    <dbReference type="NCBI Taxonomy" id="2072846"/>
    <lineage>
        <taxon>Bacteria</taxon>
        <taxon>Pseudomonadati</taxon>
        <taxon>Bacteroidota</taxon>
        <taxon>Cytophagia</taxon>
        <taxon>Cytophagales</taxon>
        <taxon>Hymenobacteraceae</taxon>
        <taxon>Adhaeribacter</taxon>
    </lineage>
</organism>
<evidence type="ECO:0000313" key="9">
    <source>
        <dbReference type="EMBL" id="PSR52962.1"/>
    </source>
</evidence>
<keyword evidence="6 7" id="KW-0961">Cell wall biogenesis/degradation</keyword>
<dbReference type="Proteomes" id="UP000240357">
    <property type="component" value="Unassembled WGS sequence"/>
</dbReference>
<dbReference type="PANTHER" id="PTHR41533:SF2">
    <property type="entry name" value="BLR7131 PROTEIN"/>
    <property type="match status" value="1"/>
</dbReference>
<gene>
    <name evidence="9" type="ORF">AHMF7605_05190</name>
</gene>
<keyword evidence="5 7" id="KW-0573">Peptidoglycan synthesis</keyword>
<dbReference type="Gene3D" id="1.10.101.10">
    <property type="entry name" value="PGBD-like superfamily/PGBD"/>
    <property type="match status" value="1"/>
</dbReference>
<protein>
    <recommendedName>
        <fullName evidence="8">L,D-TPase catalytic domain-containing protein</fullName>
    </recommendedName>
</protein>
<dbReference type="InterPro" id="IPR005490">
    <property type="entry name" value="LD_TPept_cat_dom"/>
</dbReference>
<evidence type="ECO:0000313" key="10">
    <source>
        <dbReference type="Proteomes" id="UP000240357"/>
    </source>
</evidence>
<dbReference type="PANTHER" id="PTHR41533">
    <property type="entry name" value="L,D-TRANSPEPTIDASE HI_1667-RELATED"/>
    <property type="match status" value="1"/>
</dbReference>
<dbReference type="CDD" id="cd16913">
    <property type="entry name" value="YkuD_like"/>
    <property type="match status" value="1"/>
</dbReference>
<accession>A0A2T2YBR6</accession>
<evidence type="ECO:0000256" key="2">
    <source>
        <dbReference type="ARBA" id="ARBA00005992"/>
    </source>
</evidence>
<dbReference type="EMBL" id="PYFT01000001">
    <property type="protein sequence ID" value="PSR52962.1"/>
    <property type="molecule type" value="Genomic_DNA"/>
</dbReference>
<dbReference type="InterPro" id="IPR045380">
    <property type="entry name" value="LD_TPept_scaffold_dom"/>
</dbReference>
<keyword evidence="3" id="KW-0808">Transferase</keyword>
<evidence type="ECO:0000256" key="7">
    <source>
        <dbReference type="PROSITE-ProRule" id="PRU01373"/>
    </source>
</evidence>
<dbReference type="InterPro" id="IPR002477">
    <property type="entry name" value="Peptidoglycan-bd-like"/>
</dbReference>
<dbReference type="InterPro" id="IPR038063">
    <property type="entry name" value="Transpep_catalytic_dom"/>
</dbReference>
<evidence type="ECO:0000259" key="8">
    <source>
        <dbReference type="PROSITE" id="PS52029"/>
    </source>
</evidence>
<evidence type="ECO:0000256" key="6">
    <source>
        <dbReference type="ARBA" id="ARBA00023316"/>
    </source>
</evidence>
<dbReference type="SUPFAM" id="SSF47090">
    <property type="entry name" value="PGBD-like"/>
    <property type="match status" value="1"/>
</dbReference>
<evidence type="ECO:0000256" key="1">
    <source>
        <dbReference type="ARBA" id="ARBA00004752"/>
    </source>
</evidence>
<dbReference type="SUPFAM" id="SSF141523">
    <property type="entry name" value="L,D-transpeptidase catalytic domain-like"/>
    <property type="match status" value="1"/>
</dbReference>
<evidence type="ECO:0000256" key="3">
    <source>
        <dbReference type="ARBA" id="ARBA00022679"/>
    </source>
</evidence>
<dbReference type="Pfam" id="PF20142">
    <property type="entry name" value="Scaffold"/>
    <property type="match status" value="1"/>
</dbReference>
<dbReference type="InterPro" id="IPR036366">
    <property type="entry name" value="PGBDSf"/>
</dbReference>
<dbReference type="UniPathway" id="UPA00219"/>
<dbReference type="InterPro" id="IPR052905">
    <property type="entry name" value="LD-transpeptidase_YkuD-like"/>
</dbReference>
<dbReference type="GO" id="GO:0016740">
    <property type="term" value="F:transferase activity"/>
    <property type="evidence" value="ECO:0007669"/>
    <property type="project" value="UniProtKB-KW"/>
</dbReference>
<keyword evidence="4 7" id="KW-0133">Cell shape</keyword>
<comment type="similarity">
    <text evidence="2">Belongs to the YkuD family.</text>
</comment>
<evidence type="ECO:0000256" key="5">
    <source>
        <dbReference type="ARBA" id="ARBA00022984"/>
    </source>
</evidence>
<dbReference type="GO" id="GO:0009252">
    <property type="term" value="P:peptidoglycan biosynthetic process"/>
    <property type="evidence" value="ECO:0007669"/>
    <property type="project" value="UniProtKB-UniPathway"/>
</dbReference>
<dbReference type="InterPro" id="IPR036365">
    <property type="entry name" value="PGBD-like_sf"/>
</dbReference>
<dbReference type="OrthoDB" id="9778545at2"/>
<dbReference type="PROSITE" id="PS52029">
    <property type="entry name" value="LD_TPASE"/>
    <property type="match status" value="1"/>
</dbReference>
<sequence>MLHQRKQFVCWQIFICFLVFIQLTACNRAKNKKDNLTKEEQASAKTDSAFIENFLKQEPKFKKFRATTMLFYRTRDYRLGWFKKDKLVPQANTFLNVVNKASREGLNPEDYKIKDFNALLKQYETTNNDSLKHQLQEKIDVMLSASYFHYASDFYRGTVNPRELDNIEWSVKRNKIKLHKALQTILRERDSRYPYYQFEPLHEDYSRLRTALQQYRNIRQNGGWPKIENAKINLHRGEVSAAVPLLRKRLLTPDRRHVNRPDSTRFDEELEKALRDFQERHGLKVDGILNKETLRSLNVSLDDRIDQIIINMERWRWIPKPKEMERKHIFVNIPAYTLYAKDKGKDVFNMRVIVGKVMNSTPIFSDKLEYIVFSPYWYVPFSIIANEMKPHLLADPGWLERMDMEVVQGQGKDAVPVDPYSIDWSSITKDNFKYFVRQRPGPKNPLGDIKFIFPNEHEVYLHHTAAAQLFNQTQRGFSHGCIRVEKPVELAQFLLAGKPQWTEEAIVEAMHAGTERYENLPEKIPVYIVYFTSWVDDNGRIHFRDDIYSHDKELEKEYFN</sequence>
<dbReference type="AlphaFoldDB" id="A0A2T2YBR6"/>
<dbReference type="GO" id="GO:0008360">
    <property type="term" value="P:regulation of cell shape"/>
    <property type="evidence" value="ECO:0007669"/>
    <property type="project" value="UniProtKB-UniRule"/>
</dbReference>
<feature type="domain" description="L,D-TPase catalytic" evidence="8">
    <location>
        <begin position="327"/>
        <end position="510"/>
    </location>
</feature>
<comment type="pathway">
    <text evidence="1 7">Cell wall biogenesis; peptidoglycan biosynthesis.</text>
</comment>
<proteinExistence type="inferred from homology"/>
<dbReference type="Pfam" id="PF01471">
    <property type="entry name" value="PG_binding_1"/>
    <property type="match status" value="1"/>
</dbReference>
<reference evidence="9 10" key="1">
    <citation type="submission" date="2018-03" db="EMBL/GenBank/DDBJ databases">
        <title>Adhaeribacter sp. HMF7605 Genome sequencing and assembly.</title>
        <authorList>
            <person name="Kang H."/>
            <person name="Kang J."/>
            <person name="Cha I."/>
            <person name="Kim H."/>
            <person name="Joh K."/>
        </authorList>
    </citation>
    <scope>NUCLEOTIDE SEQUENCE [LARGE SCALE GENOMIC DNA]</scope>
    <source>
        <strain evidence="9 10">HMF7605</strain>
    </source>
</reference>
<name>A0A2T2YBR6_9BACT</name>
<feature type="active site" description="Proton donor/acceptor" evidence="7">
    <location>
        <position position="462"/>
    </location>
</feature>
<keyword evidence="10" id="KW-1185">Reference proteome</keyword>
<feature type="active site" description="Nucleophile" evidence="7">
    <location>
        <position position="481"/>
    </location>
</feature>
<dbReference type="RefSeq" id="WP_106927108.1">
    <property type="nucleotide sequence ID" value="NZ_PYFT01000001.1"/>
</dbReference>
<dbReference type="GO" id="GO:0004180">
    <property type="term" value="F:carboxypeptidase activity"/>
    <property type="evidence" value="ECO:0007669"/>
    <property type="project" value="UniProtKB-ARBA"/>
</dbReference>
<dbReference type="GO" id="GO:0071555">
    <property type="term" value="P:cell wall organization"/>
    <property type="evidence" value="ECO:0007669"/>
    <property type="project" value="UniProtKB-UniRule"/>
</dbReference>